<organism evidence="2 3">
    <name type="scientific">Roseibium marinum</name>
    <dbReference type="NCBI Taxonomy" id="281252"/>
    <lineage>
        <taxon>Bacteria</taxon>
        <taxon>Pseudomonadati</taxon>
        <taxon>Pseudomonadota</taxon>
        <taxon>Alphaproteobacteria</taxon>
        <taxon>Hyphomicrobiales</taxon>
        <taxon>Stappiaceae</taxon>
        <taxon>Roseibium</taxon>
    </lineage>
</organism>
<reference evidence="2 3" key="1">
    <citation type="submission" date="2018-01" db="EMBL/GenBank/DDBJ databases">
        <title>Genomic Encyclopedia of Archaeal and Bacterial Type Strains, Phase II (KMG-II): from individual species to whole genera.</title>
        <authorList>
            <person name="Goeker M."/>
        </authorList>
    </citation>
    <scope>NUCLEOTIDE SEQUENCE [LARGE SCALE GENOMIC DNA]</scope>
    <source>
        <strain evidence="2 3">DSM 17023</strain>
    </source>
</reference>
<dbReference type="AlphaFoldDB" id="A0A2S3UJV2"/>
<protein>
    <submittedName>
        <fullName evidence="2">Uncharacterized protein DUF2380</fullName>
    </submittedName>
</protein>
<feature type="signal peptide" evidence="1">
    <location>
        <begin position="1"/>
        <end position="17"/>
    </location>
</feature>
<evidence type="ECO:0000256" key="1">
    <source>
        <dbReference type="SAM" id="SignalP"/>
    </source>
</evidence>
<dbReference type="Proteomes" id="UP000236959">
    <property type="component" value="Unassembled WGS sequence"/>
</dbReference>
<gene>
    <name evidence="2" type="ORF">CLV41_11967</name>
</gene>
<dbReference type="Pfam" id="PF11684">
    <property type="entry name" value="DUF3280"/>
    <property type="match status" value="1"/>
</dbReference>
<evidence type="ECO:0000313" key="3">
    <source>
        <dbReference type="Proteomes" id="UP000236959"/>
    </source>
</evidence>
<dbReference type="InterPro" id="IPR021698">
    <property type="entry name" value="DUF3280"/>
</dbReference>
<comment type="caution">
    <text evidence="2">The sequence shown here is derived from an EMBL/GenBank/DDBJ whole genome shotgun (WGS) entry which is preliminary data.</text>
</comment>
<evidence type="ECO:0000313" key="2">
    <source>
        <dbReference type="EMBL" id="POF27986.1"/>
    </source>
</evidence>
<sequence length="162" mass="17827">MLLAILLLFNASALADAIPRGSKVAFLGLGFVDLSTEGAYNGERDDETRRLVLLEQLVEKRFRDEGMVLVDIAPVSEKLANISNPGNCYGCDVRMAKTLGADFALAGAVHKISNLVISMNLFLRDAETGKVLRARAVDVRTNTDRSWSRGMNYILKTAFFKE</sequence>
<keyword evidence="1" id="KW-0732">Signal</keyword>
<keyword evidence="3" id="KW-1185">Reference proteome</keyword>
<accession>A0A2S3UJV2</accession>
<proteinExistence type="predicted"/>
<name>A0A2S3UJV2_9HYPH</name>
<dbReference type="EMBL" id="PPCN01000019">
    <property type="protein sequence ID" value="POF27986.1"/>
    <property type="molecule type" value="Genomic_DNA"/>
</dbReference>
<feature type="chain" id="PRO_5015651557" evidence="1">
    <location>
        <begin position="18"/>
        <end position="162"/>
    </location>
</feature>